<keyword evidence="7" id="KW-1185">Reference proteome</keyword>
<comment type="caution">
    <text evidence="6">The sequence shown here is derived from an EMBL/GenBank/DDBJ whole genome shotgun (WGS) entry which is preliminary data.</text>
</comment>
<reference evidence="6 7" key="1">
    <citation type="submission" date="2020-08" db="EMBL/GenBank/DDBJ databases">
        <title>Novel species isolated from subtropical streams in China.</title>
        <authorList>
            <person name="Lu H."/>
        </authorList>
    </citation>
    <scope>NUCLEOTIDE SEQUENCE [LARGE SCALE GENOMIC DNA]</scope>
    <source>
        <strain evidence="6 7">CY22W</strain>
    </source>
</reference>
<dbReference type="SUPFAM" id="SSF52540">
    <property type="entry name" value="P-loop containing nucleoside triphosphate hydrolases"/>
    <property type="match status" value="1"/>
</dbReference>
<keyword evidence="1" id="KW-0813">Transport</keyword>
<keyword evidence="4 6" id="KW-0067">ATP-binding</keyword>
<dbReference type="GO" id="GO:0005524">
    <property type="term" value="F:ATP binding"/>
    <property type="evidence" value="ECO:0007669"/>
    <property type="project" value="UniProtKB-KW"/>
</dbReference>
<protein>
    <submittedName>
        <fullName evidence="6">ABC transporter ATP-binding protein</fullName>
    </submittedName>
</protein>
<evidence type="ECO:0000256" key="1">
    <source>
        <dbReference type="ARBA" id="ARBA00022448"/>
    </source>
</evidence>
<dbReference type="SMART" id="SM00382">
    <property type="entry name" value="AAA"/>
    <property type="match status" value="1"/>
</dbReference>
<proteinExistence type="predicted"/>
<accession>A0ABR7A4K3</accession>
<dbReference type="Gene3D" id="3.40.50.300">
    <property type="entry name" value="P-loop containing nucleotide triphosphate hydrolases"/>
    <property type="match status" value="1"/>
</dbReference>
<keyword evidence="2" id="KW-0472">Membrane</keyword>
<evidence type="ECO:0000313" key="6">
    <source>
        <dbReference type="EMBL" id="MBC3931841.1"/>
    </source>
</evidence>
<name>A0ABR7A4K3_9BURK</name>
<dbReference type="RefSeq" id="WP_186903552.1">
    <property type="nucleotide sequence ID" value="NZ_JACOGD010000004.1"/>
</dbReference>
<keyword evidence="3" id="KW-0547">Nucleotide-binding</keyword>
<dbReference type="EMBL" id="JACOGD010000004">
    <property type="protein sequence ID" value="MBC3931841.1"/>
    <property type="molecule type" value="Genomic_DNA"/>
</dbReference>
<dbReference type="InterPro" id="IPR051782">
    <property type="entry name" value="ABC_Transporter_VariousFunc"/>
</dbReference>
<evidence type="ECO:0000256" key="4">
    <source>
        <dbReference type="ARBA" id="ARBA00022840"/>
    </source>
</evidence>
<dbReference type="Proteomes" id="UP000654304">
    <property type="component" value="Unassembled WGS sequence"/>
</dbReference>
<evidence type="ECO:0000256" key="3">
    <source>
        <dbReference type="ARBA" id="ARBA00022741"/>
    </source>
</evidence>
<dbReference type="InterPro" id="IPR003439">
    <property type="entry name" value="ABC_transporter-like_ATP-bd"/>
</dbReference>
<evidence type="ECO:0000313" key="7">
    <source>
        <dbReference type="Proteomes" id="UP000654304"/>
    </source>
</evidence>
<dbReference type="CDD" id="cd03230">
    <property type="entry name" value="ABC_DR_subfamily_A"/>
    <property type="match status" value="1"/>
</dbReference>
<dbReference type="Pfam" id="PF00005">
    <property type="entry name" value="ABC_tran"/>
    <property type="match status" value="1"/>
</dbReference>
<dbReference type="PANTHER" id="PTHR42939">
    <property type="entry name" value="ABC TRANSPORTER ATP-BINDING PROTEIN ALBC-RELATED"/>
    <property type="match status" value="1"/>
</dbReference>
<dbReference type="PANTHER" id="PTHR42939:SF1">
    <property type="entry name" value="ABC TRANSPORTER ATP-BINDING PROTEIN ALBC-RELATED"/>
    <property type="match status" value="1"/>
</dbReference>
<gene>
    <name evidence="6" type="ORF">H8K43_09180</name>
</gene>
<sequence>MTSCISVRNLRKQYGRKQVLKGMTFDIDSGRVLGLIGPNGAGKTTLIKALLGLTRCEGELTVSGLDPWRQRDQLMQEISFIADVAILPGWLSVRNAISFVEGVHPRFQRDKAERYLAKTKLAPELLVSEMSKGMVAQLHLALVMAIDAKLLVLDEPTLGLDILYRKQFYQDLLEEYFDQQKTILISTHQVEEIEQILTDVMLIRDGQLVLQQDLEGLHGRFVEVTVNPDSIAQARLLKPVAERSLFGQQRMMFDSVPTTELAQLGTLHRATLSDIYVALMQGDQP</sequence>
<keyword evidence="2" id="KW-1003">Cell membrane</keyword>
<evidence type="ECO:0000256" key="2">
    <source>
        <dbReference type="ARBA" id="ARBA00022475"/>
    </source>
</evidence>
<evidence type="ECO:0000259" key="5">
    <source>
        <dbReference type="PROSITE" id="PS50893"/>
    </source>
</evidence>
<organism evidence="6 7">
    <name type="scientific">Undibacterium curvum</name>
    <dbReference type="NCBI Taxonomy" id="2762294"/>
    <lineage>
        <taxon>Bacteria</taxon>
        <taxon>Pseudomonadati</taxon>
        <taxon>Pseudomonadota</taxon>
        <taxon>Betaproteobacteria</taxon>
        <taxon>Burkholderiales</taxon>
        <taxon>Oxalobacteraceae</taxon>
        <taxon>Undibacterium</taxon>
    </lineage>
</organism>
<dbReference type="InterPro" id="IPR003593">
    <property type="entry name" value="AAA+_ATPase"/>
</dbReference>
<feature type="domain" description="ABC transporter" evidence="5">
    <location>
        <begin position="5"/>
        <end position="230"/>
    </location>
</feature>
<dbReference type="InterPro" id="IPR027417">
    <property type="entry name" value="P-loop_NTPase"/>
</dbReference>
<dbReference type="PROSITE" id="PS50893">
    <property type="entry name" value="ABC_TRANSPORTER_2"/>
    <property type="match status" value="1"/>
</dbReference>